<dbReference type="GO" id="GO:0000155">
    <property type="term" value="F:phosphorelay sensor kinase activity"/>
    <property type="evidence" value="ECO:0007669"/>
    <property type="project" value="InterPro"/>
</dbReference>
<protein>
    <recommendedName>
        <fullName evidence="3">histidine kinase</fullName>
        <ecNumber evidence="3">2.7.13.3</ecNumber>
    </recommendedName>
</protein>
<dbReference type="InterPro" id="IPR035965">
    <property type="entry name" value="PAS-like_dom_sf"/>
</dbReference>
<evidence type="ECO:0000256" key="6">
    <source>
        <dbReference type="ARBA" id="ARBA00022692"/>
    </source>
</evidence>
<dbReference type="PRINTS" id="PR00344">
    <property type="entry name" value="BCTRLSENSOR"/>
</dbReference>
<dbReference type="PROSITE" id="PS50113">
    <property type="entry name" value="PAC"/>
    <property type="match status" value="2"/>
</dbReference>
<evidence type="ECO:0000256" key="1">
    <source>
        <dbReference type="ARBA" id="ARBA00000085"/>
    </source>
</evidence>
<dbReference type="SUPFAM" id="SSF55785">
    <property type="entry name" value="PYP-like sensor domain (PAS domain)"/>
    <property type="match status" value="2"/>
</dbReference>
<keyword evidence="4" id="KW-0597">Phosphoprotein</keyword>
<keyword evidence="5" id="KW-0808">Transferase</keyword>
<dbReference type="PANTHER" id="PTHR42878:SF7">
    <property type="entry name" value="SENSOR HISTIDINE KINASE GLRK"/>
    <property type="match status" value="1"/>
</dbReference>
<dbReference type="GO" id="GO:0005524">
    <property type="term" value="F:ATP binding"/>
    <property type="evidence" value="ECO:0007669"/>
    <property type="project" value="UniProtKB-KW"/>
</dbReference>
<keyword evidence="12" id="KW-0472">Membrane</keyword>
<keyword evidence="11" id="KW-0902">Two-component regulatory system</keyword>
<comment type="catalytic activity">
    <reaction evidence="1">
        <text>ATP + protein L-histidine = ADP + protein N-phospho-L-histidine.</text>
        <dbReference type="EC" id="2.7.13.3"/>
    </reaction>
</comment>
<gene>
    <name evidence="16" type="ORF">HG543_44635</name>
</gene>
<evidence type="ECO:0000256" key="4">
    <source>
        <dbReference type="ARBA" id="ARBA00022553"/>
    </source>
</evidence>
<evidence type="ECO:0000256" key="11">
    <source>
        <dbReference type="ARBA" id="ARBA00023012"/>
    </source>
</evidence>
<dbReference type="GO" id="GO:0007234">
    <property type="term" value="P:osmosensory signaling via phosphorelay pathway"/>
    <property type="evidence" value="ECO:0007669"/>
    <property type="project" value="TreeGrafter"/>
</dbReference>
<evidence type="ECO:0000256" key="10">
    <source>
        <dbReference type="ARBA" id="ARBA00022989"/>
    </source>
</evidence>
<dbReference type="SUPFAM" id="SSF47384">
    <property type="entry name" value="Homodimeric domain of signal transducing histidine kinase"/>
    <property type="match status" value="1"/>
</dbReference>
<evidence type="ECO:0000256" key="7">
    <source>
        <dbReference type="ARBA" id="ARBA00022741"/>
    </source>
</evidence>
<dbReference type="NCBIfam" id="TIGR00229">
    <property type="entry name" value="sensory_box"/>
    <property type="match status" value="2"/>
</dbReference>
<dbReference type="InterPro" id="IPR025751">
    <property type="entry name" value="RsbRD_N_dom"/>
</dbReference>
<dbReference type="GO" id="GO:0000156">
    <property type="term" value="F:phosphorelay response regulator activity"/>
    <property type="evidence" value="ECO:0007669"/>
    <property type="project" value="TreeGrafter"/>
</dbReference>
<keyword evidence="10" id="KW-1133">Transmembrane helix</keyword>
<dbReference type="InterPro" id="IPR013655">
    <property type="entry name" value="PAS_fold_3"/>
</dbReference>
<dbReference type="Proteomes" id="UP000518300">
    <property type="component" value="Unassembled WGS sequence"/>
</dbReference>
<dbReference type="SMART" id="SM00388">
    <property type="entry name" value="HisKA"/>
    <property type="match status" value="1"/>
</dbReference>
<dbReference type="PROSITE" id="PS50109">
    <property type="entry name" value="HIS_KIN"/>
    <property type="match status" value="1"/>
</dbReference>
<dbReference type="SMART" id="SM00387">
    <property type="entry name" value="HATPase_c"/>
    <property type="match status" value="1"/>
</dbReference>
<feature type="region of interest" description="Disordered" evidence="13">
    <location>
        <begin position="157"/>
        <end position="182"/>
    </location>
</feature>
<evidence type="ECO:0000313" key="17">
    <source>
        <dbReference type="Proteomes" id="UP000518300"/>
    </source>
</evidence>
<evidence type="ECO:0000256" key="5">
    <source>
        <dbReference type="ARBA" id="ARBA00022679"/>
    </source>
</evidence>
<organism evidence="16 17">
    <name type="scientific">Pyxidicoccus fallax</name>
    <dbReference type="NCBI Taxonomy" id="394095"/>
    <lineage>
        <taxon>Bacteria</taxon>
        <taxon>Pseudomonadati</taxon>
        <taxon>Myxococcota</taxon>
        <taxon>Myxococcia</taxon>
        <taxon>Myxococcales</taxon>
        <taxon>Cystobacterineae</taxon>
        <taxon>Myxococcaceae</taxon>
        <taxon>Pyxidicoccus</taxon>
    </lineage>
</organism>
<dbReference type="Pfam" id="PF08448">
    <property type="entry name" value="PAS_4"/>
    <property type="match status" value="1"/>
</dbReference>
<evidence type="ECO:0000259" key="14">
    <source>
        <dbReference type="PROSITE" id="PS50109"/>
    </source>
</evidence>
<feature type="domain" description="PAC" evidence="15">
    <location>
        <begin position="389"/>
        <end position="442"/>
    </location>
</feature>
<keyword evidence="8" id="KW-0418">Kinase</keyword>
<keyword evidence="7" id="KW-0547">Nucleotide-binding</keyword>
<dbReference type="InterPro" id="IPR050351">
    <property type="entry name" value="BphY/WalK/GraS-like"/>
</dbReference>
<dbReference type="InterPro" id="IPR036097">
    <property type="entry name" value="HisK_dim/P_sf"/>
</dbReference>
<dbReference type="InterPro" id="IPR036890">
    <property type="entry name" value="HATPase_C_sf"/>
</dbReference>
<dbReference type="SMART" id="SM00086">
    <property type="entry name" value="PAC"/>
    <property type="match status" value="1"/>
</dbReference>
<dbReference type="AlphaFoldDB" id="A0A848LWV9"/>
<dbReference type="EMBL" id="JABBJJ010000362">
    <property type="protein sequence ID" value="NMO21893.1"/>
    <property type="molecule type" value="Genomic_DNA"/>
</dbReference>
<evidence type="ECO:0000256" key="3">
    <source>
        <dbReference type="ARBA" id="ARBA00012438"/>
    </source>
</evidence>
<dbReference type="Gene3D" id="3.30.450.20">
    <property type="entry name" value="PAS domain"/>
    <property type="match status" value="2"/>
</dbReference>
<keyword evidence="9" id="KW-0067">ATP-binding</keyword>
<dbReference type="Gene3D" id="1.10.287.130">
    <property type="match status" value="1"/>
</dbReference>
<name>A0A848LWV9_9BACT</name>
<dbReference type="InterPro" id="IPR013656">
    <property type="entry name" value="PAS_4"/>
</dbReference>
<dbReference type="InterPro" id="IPR003594">
    <property type="entry name" value="HATPase_dom"/>
</dbReference>
<evidence type="ECO:0000256" key="9">
    <source>
        <dbReference type="ARBA" id="ARBA00022840"/>
    </source>
</evidence>
<evidence type="ECO:0000256" key="12">
    <source>
        <dbReference type="ARBA" id="ARBA00023136"/>
    </source>
</evidence>
<evidence type="ECO:0000313" key="16">
    <source>
        <dbReference type="EMBL" id="NMO21893.1"/>
    </source>
</evidence>
<keyword evidence="17" id="KW-1185">Reference proteome</keyword>
<evidence type="ECO:0000256" key="13">
    <source>
        <dbReference type="SAM" id="MobiDB-lite"/>
    </source>
</evidence>
<dbReference type="CDD" id="cd00082">
    <property type="entry name" value="HisKA"/>
    <property type="match status" value="1"/>
</dbReference>
<dbReference type="InterPro" id="IPR000014">
    <property type="entry name" value="PAS"/>
</dbReference>
<dbReference type="InterPro" id="IPR004358">
    <property type="entry name" value="Sig_transdc_His_kin-like_C"/>
</dbReference>
<accession>A0A848LWV9</accession>
<dbReference type="EC" id="2.7.13.3" evidence="3"/>
<comment type="subcellular location">
    <subcellularLocation>
        <location evidence="2">Membrane</location>
        <topology evidence="2">Multi-pass membrane protein</topology>
    </subcellularLocation>
</comment>
<comment type="caution">
    <text evidence="16">The sequence shown here is derived from an EMBL/GenBank/DDBJ whole genome shotgun (WGS) entry which is preliminary data.</text>
</comment>
<dbReference type="SMART" id="SM00091">
    <property type="entry name" value="PAS"/>
    <property type="match status" value="2"/>
</dbReference>
<dbReference type="InterPro" id="IPR001610">
    <property type="entry name" value="PAC"/>
</dbReference>
<dbReference type="InterPro" id="IPR005467">
    <property type="entry name" value="His_kinase_dom"/>
</dbReference>
<dbReference type="Pfam" id="PF02518">
    <property type="entry name" value="HATPase_c"/>
    <property type="match status" value="1"/>
</dbReference>
<evidence type="ECO:0000259" key="15">
    <source>
        <dbReference type="PROSITE" id="PS50113"/>
    </source>
</evidence>
<evidence type="ECO:0000256" key="8">
    <source>
        <dbReference type="ARBA" id="ARBA00022777"/>
    </source>
</evidence>
<dbReference type="InterPro" id="IPR003661">
    <property type="entry name" value="HisK_dim/P_dom"/>
</dbReference>
<keyword evidence="6" id="KW-0812">Transmembrane</keyword>
<dbReference type="RefSeq" id="WP_171818591.1">
    <property type="nucleotide sequence ID" value="NZ_JABBJJ010000362.1"/>
</dbReference>
<dbReference type="PANTHER" id="PTHR42878">
    <property type="entry name" value="TWO-COMPONENT HISTIDINE KINASE"/>
    <property type="match status" value="1"/>
</dbReference>
<dbReference type="CDD" id="cd00130">
    <property type="entry name" value="PAS"/>
    <property type="match status" value="1"/>
</dbReference>
<dbReference type="Pfam" id="PF14361">
    <property type="entry name" value="RsbRD_N"/>
    <property type="match status" value="1"/>
</dbReference>
<proteinExistence type="predicted"/>
<dbReference type="Gene3D" id="3.30.565.10">
    <property type="entry name" value="Histidine kinase-like ATPase, C-terminal domain"/>
    <property type="match status" value="1"/>
</dbReference>
<feature type="domain" description="Histidine kinase" evidence="14">
    <location>
        <begin position="453"/>
        <end position="668"/>
    </location>
</feature>
<reference evidence="16 17" key="1">
    <citation type="submission" date="2020-04" db="EMBL/GenBank/DDBJ databases">
        <title>Draft genome of Pyxidicoccus fallax type strain.</title>
        <authorList>
            <person name="Whitworth D.E."/>
        </authorList>
    </citation>
    <scope>NUCLEOTIDE SEQUENCE [LARGE SCALE GENOMIC DNA]</scope>
    <source>
        <strain evidence="16 17">DSM 14698</strain>
    </source>
</reference>
<dbReference type="GO" id="GO:0016020">
    <property type="term" value="C:membrane"/>
    <property type="evidence" value="ECO:0007669"/>
    <property type="project" value="UniProtKB-SubCell"/>
</dbReference>
<dbReference type="Pfam" id="PF00512">
    <property type="entry name" value="HisKA"/>
    <property type="match status" value="1"/>
</dbReference>
<evidence type="ECO:0000256" key="2">
    <source>
        <dbReference type="ARBA" id="ARBA00004141"/>
    </source>
</evidence>
<dbReference type="Pfam" id="PF08447">
    <property type="entry name" value="PAS_3"/>
    <property type="match status" value="1"/>
</dbReference>
<dbReference type="SUPFAM" id="SSF55874">
    <property type="entry name" value="ATPase domain of HSP90 chaperone/DNA topoisomerase II/histidine kinase"/>
    <property type="match status" value="1"/>
</dbReference>
<dbReference type="InterPro" id="IPR000700">
    <property type="entry name" value="PAS-assoc_C"/>
</dbReference>
<feature type="domain" description="PAC" evidence="15">
    <location>
        <begin position="261"/>
        <end position="315"/>
    </location>
</feature>
<dbReference type="GO" id="GO:0030295">
    <property type="term" value="F:protein kinase activator activity"/>
    <property type="evidence" value="ECO:0007669"/>
    <property type="project" value="TreeGrafter"/>
</dbReference>
<sequence length="670" mass="75556">MSGPQSHPSPEAGRPASARLRAQRDIILGLWMDRVRQALPAAGAQQEFQLLGSLPRFLDVLVTVLAPEGTRPVSPDGLDDLCREHGEHRSGLGGYSLQQLLREYQLLREVLFQVLEREGPITHPERDRILAAIEQGMAEAGARFIQATRAPFSTLHRATRTGGESRWSTAGSDARDPRSMEEQLSAARQELQEVFLQAPTPMVVMSGPEHRFTLANPLYEALVKRRVLGKTLAEVFSEEELARMRPLIREVYETGEPHVMPELPIALAEEAGPPRQLYLNISYTPLKDIHGATRAVTCLMVDVTEQVEARRAIEESEARFRQIANALPQIIWTATADFHVDWYNDWWYRYLGLPRGTRWDDVDTLPMHPEDVERTRLRLRESVETGNDFLMEQRFRRGSDGQYRWHLVRGVPIRDSEGRITKWIGANTDIHEQKTLTARLEEEHDLREKFVATLTHDLRTPLTAAKLNAQMVARKASDPNALYKLSARIIENLDRADQMIRDLLDANRFRAGEGLLLEVSECELTALTRETLEELALVHGDRFVLEAPGPIQGHWSCGGLRRILENLCNNAIKYGARDHGVTVTLAEHGADAVSLSVHNWGNPIPPEDQKLLFQQYRRLDSAQARAQKGWGLGLTLVEGLAQAHRGSVRVDSTRETGTTFTVTLARDLRP</sequence>
<dbReference type="FunFam" id="3.30.450.20:FF:000099">
    <property type="entry name" value="Sensory box sensor histidine kinase"/>
    <property type="match status" value="1"/>
</dbReference>